<dbReference type="SUPFAM" id="SSF51695">
    <property type="entry name" value="PLC-like phosphodiesterases"/>
    <property type="match status" value="1"/>
</dbReference>
<keyword evidence="2" id="KW-0319">Glycerol metabolism</keyword>
<organism evidence="6 7">
    <name type="scientific">Kingdonia uniflora</name>
    <dbReference type="NCBI Taxonomy" id="39325"/>
    <lineage>
        <taxon>Eukaryota</taxon>
        <taxon>Viridiplantae</taxon>
        <taxon>Streptophyta</taxon>
        <taxon>Embryophyta</taxon>
        <taxon>Tracheophyta</taxon>
        <taxon>Spermatophyta</taxon>
        <taxon>Magnoliopsida</taxon>
        <taxon>Ranunculales</taxon>
        <taxon>Circaeasteraceae</taxon>
        <taxon>Kingdonia</taxon>
    </lineage>
</organism>
<dbReference type="GO" id="GO:0046475">
    <property type="term" value="P:glycerophospholipid catabolic process"/>
    <property type="evidence" value="ECO:0007669"/>
    <property type="project" value="TreeGrafter"/>
</dbReference>
<dbReference type="InterPro" id="IPR051578">
    <property type="entry name" value="GDPD"/>
</dbReference>
<evidence type="ECO:0000256" key="2">
    <source>
        <dbReference type="ARBA" id="ARBA00022798"/>
    </source>
</evidence>
<dbReference type="Gene3D" id="3.20.20.190">
    <property type="entry name" value="Phosphatidylinositol (PI) phosphodiesterase"/>
    <property type="match status" value="1"/>
</dbReference>
<dbReference type="GO" id="GO:0008889">
    <property type="term" value="F:glycerophosphodiester phosphodiesterase activity"/>
    <property type="evidence" value="ECO:0007669"/>
    <property type="project" value="UniProtKB-EC"/>
</dbReference>
<evidence type="ECO:0000256" key="4">
    <source>
        <dbReference type="ARBA" id="ARBA00047512"/>
    </source>
</evidence>
<dbReference type="OrthoDB" id="1058301at2759"/>
<protein>
    <recommendedName>
        <fullName evidence="1">glycerophosphodiester phosphodiesterase</fullName>
        <ecNumber evidence="1">3.1.4.46</ecNumber>
    </recommendedName>
</protein>
<sequence length="196" mass="22678">MFPMWLNSIRSRRMHYSARFPRVIGLPDEGDQGKYYIAFNAAGKFAVDFVEFDVQVTSDDCAVIFHDNFILTEQNLLVLIYNDPNLLVHVFQGTLWRRELRSLLQMNSFPMDPREILKIGADEQTAEYLSSVFPHKWRSEVYTDVRRNSLDEAVKLCLDNGLQGIVSQVKAVFKNPEAITKIKNHNLSFLTYGQLK</sequence>
<dbReference type="GO" id="GO:0006071">
    <property type="term" value="P:glycerol metabolic process"/>
    <property type="evidence" value="ECO:0007669"/>
    <property type="project" value="UniProtKB-KW"/>
</dbReference>
<dbReference type="PANTHER" id="PTHR22958:SF1">
    <property type="entry name" value="GLYCEROPHOSPHOCHOLINE PHOSPHODIESTERASE GPCPD1"/>
    <property type="match status" value="1"/>
</dbReference>
<proteinExistence type="predicted"/>
<evidence type="ECO:0000313" key="7">
    <source>
        <dbReference type="Proteomes" id="UP000541444"/>
    </source>
</evidence>
<accession>A0A7J7LX88</accession>
<dbReference type="AlphaFoldDB" id="A0A7J7LX88"/>
<dbReference type="InterPro" id="IPR030395">
    <property type="entry name" value="GP_PDE_dom"/>
</dbReference>
<feature type="domain" description="GP-PDE" evidence="5">
    <location>
        <begin position="38"/>
        <end position="70"/>
    </location>
</feature>
<dbReference type="PANTHER" id="PTHR22958">
    <property type="entry name" value="GLYCEROPHOSPHORYL DIESTER PHOSPHODIESTERASE"/>
    <property type="match status" value="1"/>
</dbReference>
<dbReference type="InterPro" id="IPR017946">
    <property type="entry name" value="PLC-like_Pdiesterase_TIM-brl"/>
</dbReference>
<dbReference type="Pfam" id="PF03009">
    <property type="entry name" value="GDPD"/>
    <property type="match status" value="1"/>
</dbReference>
<dbReference type="Proteomes" id="UP000541444">
    <property type="component" value="Unassembled WGS sequence"/>
</dbReference>
<evidence type="ECO:0000256" key="1">
    <source>
        <dbReference type="ARBA" id="ARBA00012247"/>
    </source>
</evidence>
<keyword evidence="7" id="KW-1185">Reference proteome</keyword>
<name>A0A7J7LX88_9MAGN</name>
<evidence type="ECO:0000256" key="3">
    <source>
        <dbReference type="ARBA" id="ARBA00022801"/>
    </source>
</evidence>
<comment type="catalytic activity">
    <reaction evidence="4">
        <text>a sn-glycero-3-phosphodiester + H2O = an alcohol + sn-glycerol 3-phosphate + H(+)</text>
        <dbReference type="Rhea" id="RHEA:12969"/>
        <dbReference type="ChEBI" id="CHEBI:15377"/>
        <dbReference type="ChEBI" id="CHEBI:15378"/>
        <dbReference type="ChEBI" id="CHEBI:30879"/>
        <dbReference type="ChEBI" id="CHEBI:57597"/>
        <dbReference type="ChEBI" id="CHEBI:83408"/>
        <dbReference type="EC" id="3.1.4.46"/>
    </reaction>
</comment>
<evidence type="ECO:0000259" key="5">
    <source>
        <dbReference type="Pfam" id="PF03009"/>
    </source>
</evidence>
<evidence type="ECO:0000313" key="6">
    <source>
        <dbReference type="EMBL" id="KAF6147253.1"/>
    </source>
</evidence>
<gene>
    <name evidence="6" type="ORF">GIB67_031096</name>
</gene>
<reference evidence="6 7" key="1">
    <citation type="journal article" date="2020" name="IScience">
        <title>Genome Sequencing of the Endangered Kingdonia uniflora (Circaeasteraceae, Ranunculales) Reveals Potential Mechanisms of Evolutionary Specialization.</title>
        <authorList>
            <person name="Sun Y."/>
            <person name="Deng T."/>
            <person name="Zhang A."/>
            <person name="Moore M.J."/>
            <person name="Landis J.B."/>
            <person name="Lin N."/>
            <person name="Zhang H."/>
            <person name="Zhang X."/>
            <person name="Huang J."/>
            <person name="Zhang X."/>
            <person name="Sun H."/>
            <person name="Wang H."/>
        </authorList>
    </citation>
    <scope>NUCLEOTIDE SEQUENCE [LARGE SCALE GENOMIC DNA]</scope>
    <source>
        <strain evidence="6">TB1705</strain>
        <tissue evidence="6">Leaf</tissue>
    </source>
</reference>
<dbReference type="EC" id="3.1.4.46" evidence="1"/>
<dbReference type="EMBL" id="JACGCM010001931">
    <property type="protein sequence ID" value="KAF6147253.1"/>
    <property type="molecule type" value="Genomic_DNA"/>
</dbReference>
<keyword evidence="3" id="KW-0378">Hydrolase</keyword>
<comment type="caution">
    <text evidence="6">The sequence shown here is derived from an EMBL/GenBank/DDBJ whole genome shotgun (WGS) entry which is preliminary data.</text>
</comment>